<comment type="catalytic activity">
    <reaction evidence="11">
        <text>(6R)-5,10-methenyltetrahydrofolate + H2O = (6R)-10-formyltetrahydrofolate + H(+)</text>
        <dbReference type="Rhea" id="RHEA:23700"/>
        <dbReference type="ChEBI" id="CHEBI:15377"/>
        <dbReference type="ChEBI" id="CHEBI:15378"/>
        <dbReference type="ChEBI" id="CHEBI:57455"/>
        <dbReference type="ChEBI" id="CHEBI:195366"/>
        <dbReference type="EC" id="3.5.4.9"/>
    </reaction>
</comment>
<dbReference type="FunFam" id="3.40.50.10860:FF:000005">
    <property type="entry name" value="C-1-tetrahydrofolate synthase, cytoplasmic, putative"/>
    <property type="match status" value="1"/>
</dbReference>
<feature type="domain" description="Tetrahydrofolate dehydrogenase/cyclohydrolase NAD(P)-binding" evidence="13">
    <location>
        <begin position="136"/>
        <end position="276"/>
    </location>
</feature>
<dbReference type="EC" id="1.5.1.5" evidence="11"/>
<accession>A0A1G2BXR1</accession>
<dbReference type="GO" id="GO:0006164">
    <property type="term" value="P:purine nucleotide biosynthetic process"/>
    <property type="evidence" value="ECO:0007669"/>
    <property type="project" value="UniProtKB-KW"/>
</dbReference>
<evidence type="ECO:0000256" key="9">
    <source>
        <dbReference type="ARBA" id="ARBA00023167"/>
    </source>
</evidence>
<evidence type="ECO:0000313" key="15">
    <source>
        <dbReference type="Proteomes" id="UP000177626"/>
    </source>
</evidence>
<sequence>MNKILDGKILAEKIQSNLRKEISDQHLTPGLAIILVGQDPASQLYVAKKKIASRDVGINFHEYLLMASVDESEILQTIDFLNKDEDIDAILVQLPLPEKFDTDKIIKAIDPKKDVDGFHPQNIKNFLKNKARITPGLPLGILRLIEETQEDIQGKEAVIVSKSHVFCKPMSKILTDRQAKVVIVNPQDKNLGVITSRADILIVSCGQPFLIKENMVKKDVIVIDVGTNKIDKNYIIGDVDYSTVFPKAKFITPVPGGVGPMTVAMLLYNTVKLAKLRK</sequence>
<keyword evidence="11" id="KW-0028">Amino-acid biosynthesis</keyword>
<dbReference type="GO" id="GO:0004477">
    <property type="term" value="F:methenyltetrahydrofolate cyclohydrolase activity"/>
    <property type="evidence" value="ECO:0007669"/>
    <property type="project" value="UniProtKB-UniRule"/>
</dbReference>
<dbReference type="AlphaFoldDB" id="A0A1G2BXR1"/>
<dbReference type="UniPathway" id="UPA00193"/>
<comment type="pathway">
    <text evidence="1 11">One-carbon metabolism; tetrahydrofolate interconversion.</text>
</comment>
<keyword evidence="7 11" id="KW-0560">Oxidoreductase</keyword>
<dbReference type="Pfam" id="PF00763">
    <property type="entry name" value="THF_DHG_CYH"/>
    <property type="match status" value="1"/>
</dbReference>
<gene>
    <name evidence="11" type="primary">folD</name>
    <name evidence="14" type="ORF">A2406_03670</name>
</gene>
<dbReference type="InterPro" id="IPR036291">
    <property type="entry name" value="NAD(P)-bd_dom_sf"/>
</dbReference>
<dbReference type="PANTHER" id="PTHR48099:SF5">
    <property type="entry name" value="C-1-TETRAHYDROFOLATE SYNTHASE, CYTOPLASMIC"/>
    <property type="match status" value="1"/>
</dbReference>
<comment type="caution">
    <text evidence="14">The sequence shown here is derived from an EMBL/GenBank/DDBJ whole genome shotgun (WGS) entry which is preliminary data.</text>
</comment>
<dbReference type="GO" id="GO:0009086">
    <property type="term" value="P:methionine biosynthetic process"/>
    <property type="evidence" value="ECO:0007669"/>
    <property type="project" value="UniProtKB-KW"/>
</dbReference>
<evidence type="ECO:0000256" key="11">
    <source>
        <dbReference type="HAMAP-Rule" id="MF_01576"/>
    </source>
</evidence>
<feature type="binding site" evidence="11">
    <location>
        <position position="227"/>
    </location>
    <ligand>
        <name>NADP(+)</name>
        <dbReference type="ChEBI" id="CHEBI:58349"/>
    </ligand>
</feature>
<evidence type="ECO:0000256" key="8">
    <source>
        <dbReference type="ARBA" id="ARBA00023102"/>
    </source>
</evidence>
<evidence type="ECO:0000256" key="1">
    <source>
        <dbReference type="ARBA" id="ARBA00004777"/>
    </source>
</evidence>
<dbReference type="InterPro" id="IPR020867">
    <property type="entry name" value="THF_DH/CycHdrlase_CS"/>
</dbReference>
<dbReference type="Gene3D" id="3.40.50.10860">
    <property type="entry name" value="Leucine Dehydrogenase, chain A, domain 1"/>
    <property type="match status" value="1"/>
</dbReference>
<evidence type="ECO:0000256" key="4">
    <source>
        <dbReference type="ARBA" id="ARBA00022755"/>
    </source>
</evidence>
<keyword evidence="6 11" id="KW-0521">NADP</keyword>
<reference evidence="14 15" key="1">
    <citation type="journal article" date="2016" name="Nat. Commun.">
        <title>Thousands of microbial genomes shed light on interconnected biogeochemical processes in an aquifer system.</title>
        <authorList>
            <person name="Anantharaman K."/>
            <person name="Brown C.T."/>
            <person name="Hug L.A."/>
            <person name="Sharon I."/>
            <person name="Castelle C.J."/>
            <person name="Probst A.J."/>
            <person name="Thomas B.C."/>
            <person name="Singh A."/>
            <person name="Wilkins M.J."/>
            <person name="Karaoz U."/>
            <person name="Brodie E.L."/>
            <person name="Williams K.H."/>
            <person name="Hubbard S.S."/>
            <person name="Banfield J.F."/>
        </authorList>
    </citation>
    <scope>NUCLEOTIDE SEQUENCE [LARGE SCALE GENOMIC DNA]</scope>
</reference>
<dbReference type="SUPFAM" id="SSF51735">
    <property type="entry name" value="NAD(P)-binding Rossmann-fold domains"/>
    <property type="match status" value="1"/>
</dbReference>
<dbReference type="PROSITE" id="PS00766">
    <property type="entry name" value="THF_DHG_CYH_1"/>
    <property type="match status" value="1"/>
</dbReference>
<comment type="function">
    <text evidence="11">Catalyzes the oxidation of 5,10-methylenetetrahydrofolate to 5,10-methenyltetrahydrofolate and then the hydrolysis of 5,10-methenyltetrahydrofolate to 10-formyltetrahydrofolate.</text>
</comment>
<dbReference type="InterPro" id="IPR000672">
    <property type="entry name" value="THF_DH/CycHdrlase"/>
</dbReference>
<evidence type="ECO:0000256" key="5">
    <source>
        <dbReference type="ARBA" id="ARBA00022801"/>
    </source>
</evidence>
<organism evidence="14 15">
    <name type="scientific">Candidatus Komeilibacteria bacterium RIFOXYC1_FULL_37_11</name>
    <dbReference type="NCBI Taxonomy" id="1798555"/>
    <lineage>
        <taxon>Bacteria</taxon>
        <taxon>Candidatus Komeiliibacteriota</taxon>
    </lineage>
</organism>
<evidence type="ECO:0000256" key="7">
    <source>
        <dbReference type="ARBA" id="ARBA00023002"/>
    </source>
</evidence>
<dbReference type="Pfam" id="PF02882">
    <property type="entry name" value="THF_DHG_CYH_C"/>
    <property type="match status" value="1"/>
</dbReference>
<comment type="similarity">
    <text evidence="11">Belongs to the tetrahydrofolate dehydrogenase/cyclohydrolase family.</text>
</comment>
<dbReference type="PROSITE" id="PS00767">
    <property type="entry name" value="THF_DHG_CYH_2"/>
    <property type="match status" value="1"/>
</dbReference>
<comment type="subunit">
    <text evidence="2 11">Homodimer.</text>
</comment>
<keyword evidence="5 11" id="KW-0378">Hydrolase</keyword>
<evidence type="ECO:0000256" key="2">
    <source>
        <dbReference type="ARBA" id="ARBA00011738"/>
    </source>
</evidence>
<dbReference type="GO" id="GO:0000105">
    <property type="term" value="P:L-histidine biosynthetic process"/>
    <property type="evidence" value="ECO:0007669"/>
    <property type="project" value="UniProtKB-KW"/>
</dbReference>
<keyword evidence="8 11" id="KW-0368">Histidine biosynthesis</keyword>
<feature type="domain" description="Tetrahydrofolate dehydrogenase/cyclohydrolase catalytic" evidence="12">
    <location>
        <begin position="5"/>
        <end position="116"/>
    </location>
</feature>
<dbReference type="InterPro" id="IPR020630">
    <property type="entry name" value="THF_DH/CycHdrlase_cat_dom"/>
</dbReference>
<dbReference type="GO" id="GO:0004488">
    <property type="term" value="F:methylenetetrahydrofolate dehydrogenase (NADP+) activity"/>
    <property type="evidence" value="ECO:0007669"/>
    <property type="project" value="UniProtKB-UniRule"/>
</dbReference>
<proteinExistence type="inferred from homology"/>
<evidence type="ECO:0000259" key="13">
    <source>
        <dbReference type="Pfam" id="PF02882"/>
    </source>
</evidence>
<keyword evidence="4 11" id="KW-0658">Purine biosynthesis</keyword>
<dbReference type="HAMAP" id="MF_01576">
    <property type="entry name" value="THF_DHG_CYH"/>
    <property type="match status" value="1"/>
</dbReference>
<dbReference type="EC" id="3.5.4.9" evidence="11"/>
<dbReference type="InterPro" id="IPR020631">
    <property type="entry name" value="THF_DH/CycHdrlase_NAD-bd_dom"/>
</dbReference>
<protein>
    <recommendedName>
        <fullName evidence="11">Bifunctional protein FolD</fullName>
    </recommendedName>
    <domain>
        <recommendedName>
            <fullName evidence="11">Methylenetetrahydrofolate dehydrogenase</fullName>
            <ecNumber evidence="11">1.5.1.5</ecNumber>
        </recommendedName>
    </domain>
    <domain>
        <recommendedName>
            <fullName evidence="11">Methenyltetrahydrofolate cyclohydrolase</fullName>
            <ecNumber evidence="11">3.5.4.9</ecNumber>
        </recommendedName>
    </domain>
</protein>
<name>A0A1G2BXR1_9BACT</name>
<dbReference type="GO" id="GO:0005829">
    <property type="term" value="C:cytosol"/>
    <property type="evidence" value="ECO:0007669"/>
    <property type="project" value="TreeGrafter"/>
</dbReference>
<evidence type="ECO:0000259" key="12">
    <source>
        <dbReference type="Pfam" id="PF00763"/>
    </source>
</evidence>
<dbReference type="EMBL" id="MHKQ01000014">
    <property type="protein sequence ID" value="OGY93974.1"/>
    <property type="molecule type" value="Genomic_DNA"/>
</dbReference>
<evidence type="ECO:0000256" key="3">
    <source>
        <dbReference type="ARBA" id="ARBA00022563"/>
    </source>
</evidence>
<evidence type="ECO:0000313" key="14">
    <source>
        <dbReference type="EMBL" id="OGY93974.1"/>
    </source>
</evidence>
<keyword evidence="9 11" id="KW-0486">Methionine biosynthesis</keyword>
<dbReference type="PANTHER" id="PTHR48099">
    <property type="entry name" value="C-1-TETRAHYDROFOLATE SYNTHASE, CYTOPLASMIC-RELATED"/>
    <property type="match status" value="1"/>
</dbReference>
<comment type="caution">
    <text evidence="11">Lacks conserved residue(s) required for the propagation of feature annotation.</text>
</comment>
<dbReference type="Proteomes" id="UP000177626">
    <property type="component" value="Unassembled WGS sequence"/>
</dbReference>
<dbReference type="PRINTS" id="PR00085">
    <property type="entry name" value="THFDHDRGNASE"/>
</dbReference>
<dbReference type="Gene3D" id="3.40.50.720">
    <property type="entry name" value="NAD(P)-binding Rossmann-like Domain"/>
    <property type="match status" value="1"/>
</dbReference>
<dbReference type="CDD" id="cd01080">
    <property type="entry name" value="NAD_bind_m-THF_DH_Cyclohyd"/>
    <property type="match status" value="1"/>
</dbReference>
<evidence type="ECO:0000256" key="6">
    <source>
        <dbReference type="ARBA" id="ARBA00022857"/>
    </source>
</evidence>
<comment type="catalytic activity">
    <reaction evidence="11">
        <text>(6R)-5,10-methylene-5,6,7,8-tetrahydrofolate + NADP(+) = (6R)-5,10-methenyltetrahydrofolate + NADPH</text>
        <dbReference type="Rhea" id="RHEA:22812"/>
        <dbReference type="ChEBI" id="CHEBI:15636"/>
        <dbReference type="ChEBI" id="CHEBI:57455"/>
        <dbReference type="ChEBI" id="CHEBI:57783"/>
        <dbReference type="ChEBI" id="CHEBI:58349"/>
        <dbReference type="EC" id="1.5.1.5"/>
    </reaction>
</comment>
<keyword evidence="10 11" id="KW-0511">Multifunctional enzyme</keyword>
<dbReference type="GO" id="GO:0035999">
    <property type="term" value="P:tetrahydrofolate interconversion"/>
    <property type="evidence" value="ECO:0007669"/>
    <property type="project" value="UniProtKB-UniRule"/>
</dbReference>
<dbReference type="SUPFAM" id="SSF53223">
    <property type="entry name" value="Aminoacid dehydrogenase-like, N-terminal domain"/>
    <property type="match status" value="1"/>
</dbReference>
<evidence type="ECO:0000256" key="10">
    <source>
        <dbReference type="ARBA" id="ARBA00023268"/>
    </source>
</evidence>
<dbReference type="InterPro" id="IPR046346">
    <property type="entry name" value="Aminoacid_DH-like_N_sf"/>
</dbReference>
<keyword evidence="3 11" id="KW-0554">One-carbon metabolism</keyword>